<dbReference type="EMBL" id="CP051680">
    <property type="protein sequence ID" value="QJD83968.1"/>
    <property type="molecule type" value="Genomic_DNA"/>
</dbReference>
<proteinExistence type="predicted"/>
<reference evidence="1 2" key="1">
    <citation type="submission" date="2020-04" db="EMBL/GenBank/DDBJ databases">
        <title>Genome sequencing of novel species.</title>
        <authorList>
            <person name="Heo J."/>
            <person name="Kim S.-J."/>
            <person name="Kim J.-S."/>
            <person name="Hong S.-B."/>
            <person name="Kwon S.-W."/>
        </authorList>
    </citation>
    <scope>NUCLEOTIDE SEQUENCE [LARGE SCALE GENOMIC DNA]</scope>
    <source>
        <strain evidence="1 2">MFER-1</strain>
    </source>
</reference>
<dbReference type="Gene3D" id="2.60.120.1390">
    <property type="match status" value="1"/>
</dbReference>
<dbReference type="RefSeq" id="WP_169280254.1">
    <property type="nucleotide sequence ID" value="NZ_CP051680.1"/>
</dbReference>
<dbReference type="InterPro" id="IPR021345">
    <property type="entry name" value="DUF2961"/>
</dbReference>
<dbReference type="AlphaFoldDB" id="A0A7Z2VIS3"/>
<organism evidence="1 2">
    <name type="scientific">Cohnella herbarum</name>
    <dbReference type="NCBI Taxonomy" id="2728023"/>
    <lineage>
        <taxon>Bacteria</taxon>
        <taxon>Bacillati</taxon>
        <taxon>Bacillota</taxon>
        <taxon>Bacilli</taxon>
        <taxon>Bacillales</taxon>
        <taxon>Paenibacillaceae</taxon>
        <taxon>Cohnella</taxon>
    </lineage>
</organism>
<sequence>MREPLYAMPRGVETRWASPENRTGGKGIAAMAKGGRKGSPCLSIKAKEEVVLAREDGVSGMIRRIWVTLNDRSPRMLRSLRLEFYWDGAEKAAASAPLGDFFGTGLGRMAAFQSSLFSSPEGRSFNCFVPMPFRTGMKVTLTNEGDTDLGMFFYDIDYTVGDRHGEDALYFHAHFRRERPTVLREDYEIVPRLHGRGRFLGANIGVKPDAVTYGLTWWGEGECKIYLDGDDSYPTLCSTGTEDYIGTGWEQGRFGHLYQGCHVADKERLEFCFYRYHVPDPVYFQEDIRVTMQQIGYWEPRTIEVMRQANATVMLAGEGHRTISFGNGSEVPDYGNFERRDDWSSCAYFYLDRPYSELPELDPVEKRVEAIGEDTV</sequence>
<evidence type="ECO:0000313" key="1">
    <source>
        <dbReference type="EMBL" id="QJD83968.1"/>
    </source>
</evidence>
<dbReference type="Proteomes" id="UP000502248">
    <property type="component" value="Chromosome"/>
</dbReference>
<accession>A0A7Z2VIS3</accession>
<protein>
    <submittedName>
        <fullName evidence="1">DUF2961 domain-containing protein</fullName>
    </submittedName>
</protein>
<keyword evidence="2" id="KW-1185">Reference proteome</keyword>
<gene>
    <name evidence="1" type="ORF">HH215_12770</name>
</gene>
<dbReference type="Pfam" id="PF11175">
    <property type="entry name" value="DUF2961"/>
    <property type="match status" value="1"/>
</dbReference>
<name>A0A7Z2VIS3_9BACL</name>
<evidence type="ECO:0000313" key="2">
    <source>
        <dbReference type="Proteomes" id="UP000502248"/>
    </source>
</evidence>
<dbReference type="KEGG" id="cheb:HH215_12770"/>